<keyword evidence="1" id="KW-0677">Repeat</keyword>
<evidence type="ECO:0000256" key="4">
    <source>
        <dbReference type="SAM" id="Coils"/>
    </source>
</evidence>
<dbReference type="Gene3D" id="3.30.870.10">
    <property type="entry name" value="Endonuclease Chain A"/>
    <property type="match status" value="1"/>
</dbReference>
<keyword evidence="2" id="KW-0547">Nucleotide-binding</keyword>
<dbReference type="SUPFAM" id="SSF56024">
    <property type="entry name" value="Phospholipase D/nuclease"/>
    <property type="match status" value="2"/>
</dbReference>
<evidence type="ECO:0000256" key="1">
    <source>
        <dbReference type="ARBA" id="ARBA00022737"/>
    </source>
</evidence>
<dbReference type="Gene3D" id="3.80.10.10">
    <property type="entry name" value="Ribonuclease Inhibitor"/>
    <property type="match status" value="2"/>
</dbReference>
<reference evidence="7 8" key="1">
    <citation type="journal article" date="2018" name="Proc. Natl. Acad. Sci. U.S.A.">
        <title>Draft genome sequence of Camellia sinensis var. sinensis provides insights into the evolution of the tea genome and tea quality.</title>
        <authorList>
            <person name="Wei C."/>
            <person name="Yang H."/>
            <person name="Wang S."/>
            <person name="Zhao J."/>
            <person name="Liu C."/>
            <person name="Gao L."/>
            <person name="Xia E."/>
            <person name="Lu Y."/>
            <person name="Tai Y."/>
            <person name="She G."/>
            <person name="Sun J."/>
            <person name="Cao H."/>
            <person name="Tong W."/>
            <person name="Gao Q."/>
            <person name="Li Y."/>
            <person name="Deng W."/>
            <person name="Jiang X."/>
            <person name="Wang W."/>
            <person name="Chen Q."/>
            <person name="Zhang S."/>
            <person name="Li H."/>
            <person name="Wu J."/>
            <person name="Wang P."/>
            <person name="Li P."/>
            <person name="Shi C."/>
            <person name="Zheng F."/>
            <person name="Jian J."/>
            <person name="Huang B."/>
            <person name="Shan D."/>
            <person name="Shi M."/>
            <person name="Fang C."/>
            <person name="Yue Y."/>
            <person name="Li F."/>
            <person name="Li D."/>
            <person name="Wei S."/>
            <person name="Han B."/>
            <person name="Jiang C."/>
            <person name="Yin Y."/>
            <person name="Xia T."/>
            <person name="Zhang Z."/>
            <person name="Bennetzen J.L."/>
            <person name="Zhao S."/>
            <person name="Wan X."/>
        </authorList>
    </citation>
    <scope>NUCLEOTIDE SEQUENCE [LARGE SCALE GENOMIC DNA]</scope>
    <source>
        <strain evidence="8">cv. Shuchazao</strain>
        <tissue evidence="7">Leaf</tissue>
    </source>
</reference>
<evidence type="ECO:0000259" key="6">
    <source>
        <dbReference type="Pfam" id="PF18052"/>
    </source>
</evidence>
<evidence type="ECO:0000256" key="2">
    <source>
        <dbReference type="ARBA" id="ARBA00022741"/>
    </source>
</evidence>
<dbReference type="Gene3D" id="1.20.5.4130">
    <property type="match status" value="1"/>
</dbReference>
<dbReference type="GO" id="GO:0005634">
    <property type="term" value="C:nucleus"/>
    <property type="evidence" value="ECO:0007669"/>
    <property type="project" value="InterPro"/>
</dbReference>
<keyword evidence="5" id="KW-0732">Signal</keyword>
<organism evidence="7 8">
    <name type="scientific">Camellia sinensis var. sinensis</name>
    <name type="common">China tea</name>
    <dbReference type="NCBI Taxonomy" id="542762"/>
    <lineage>
        <taxon>Eukaryota</taxon>
        <taxon>Viridiplantae</taxon>
        <taxon>Streptophyta</taxon>
        <taxon>Embryophyta</taxon>
        <taxon>Tracheophyta</taxon>
        <taxon>Spermatophyta</taxon>
        <taxon>Magnoliopsida</taxon>
        <taxon>eudicotyledons</taxon>
        <taxon>Gunneridae</taxon>
        <taxon>Pentapetalae</taxon>
        <taxon>asterids</taxon>
        <taxon>Ericales</taxon>
        <taxon>Theaceae</taxon>
        <taxon>Camellia</taxon>
    </lineage>
</organism>
<feature type="domain" description="Disease resistance N-terminal" evidence="6">
    <location>
        <begin position="10"/>
        <end position="101"/>
    </location>
</feature>
<keyword evidence="4" id="KW-0175">Coiled coil</keyword>
<dbReference type="GO" id="GO:0006952">
    <property type="term" value="P:defense response"/>
    <property type="evidence" value="ECO:0007669"/>
    <property type="project" value="UniProtKB-KW"/>
</dbReference>
<dbReference type="GO" id="GO:0008081">
    <property type="term" value="F:phosphoric diester hydrolase activity"/>
    <property type="evidence" value="ECO:0007669"/>
    <property type="project" value="InterPro"/>
</dbReference>
<dbReference type="Pfam" id="PF06087">
    <property type="entry name" value="Tyr-DNA_phospho"/>
    <property type="match status" value="1"/>
</dbReference>
<dbReference type="Proteomes" id="UP000306102">
    <property type="component" value="Unassembled WGS sequence"/>
</dbReference>
<gene>
    <name evidence="7" type="ORF">TEA_007748</name>
</gene>
<dbReference type="InterPro" id="IPR032675">
    <property type="entry name" value="LRR_dom_sf"/>
</dbReference>
<dbReference type="InterPro" id="IPR041118">
    <property type="entry name" value="Rx_N"/>
</dbReference>
<dbReference type="EMBL" id="SDRB02012520">
    <property type="protein sequence ID" value="THF97527.1"/>
    <property type="molecule type" value="Genomic_DNA"/>
</dbReference>
<protein>
    <recommendedName>
        <fullName evidence="6">Disease resistance N-terminal domain-containing protein</fullName>
    </recommendedName>
</protein>
<dbReference type="SUPFAM" id="SSF52058">
    <property type="entry name" value="L domain-like"/>
    <property type="match status" value="2"/>
</dbReference>
<dbReference type="Pfam" id="PF18052">
    <property type="entry name" value="Rx_N"/>
    <property type="match status" value="1"/>
</dbReference>
<keyword evidence="8" id="KW-1185">Reference proteome</keyword>
<dbReference type="GO" id="GO:0000166">
    <property type="term" value="F:nucleotide binding"/>
    <property type="evidence" value="ECO:0007669"/>
    <property type="project" value="UniProtKB-KW"/>
</dbReference>
<sequence length="1317" mass="147579">MAAALVGGAFLSATLQVLFDRLASPEFVNFFRAQKLDDELLWKLKSTLRGLNVLLDDAEDKQITNPAVKDWVDELKVAVYHADDLLDEIATEALRCKSEAKYHSGSDQLTTLPVNLRNLIQLRHLDITGTNLQEMPKQMSQLKGLQVLTAFVVGKSKGLGIEELKEFCHLQGPLFISGLQNVTNGMGAMEAKLEEKMYLKTLLPSLKDLEISRMQRITKVGHEFYGDSSLSKPFQSLETLRFEAMLEWVDWYILESAEFSKLKVLQVINCPKLIGGLPKHIPSCVSLEIQECSRLTSELVLKGCDGVELGCRGLSSLTKLEISSMPNLKELTPELCTLTNLKEFTLFNCPSLLSFPDTGLPPRLTSLSIRYCEVLVFPRSEDMENCYRSLETLYLYRCDALKPMLLGFFPKLRSLEIESCRNFESITDLNMLGLQNLTSLESLLFGGFSNLISFPRGGLPGRNLTHFRILQCEKLKSLPEGMHTLFPSLQSLELDGCPEIESFPEGGLPSSLHSLEIQNCSKLTAGRREWDLQRLPSLRHFRLAGDYWGQSFPENRVESFPEEGLLPSTLMSLDIEHLPNLKSLNNRGLQLLGSLKYMKILNCPKLQSLVEEGLPTSLFMLEFFGCPMLKPHYLKGKGQDWHKIACVPVVHMDGEVIFEQLTLRPAMDSLPMLNYQLYTLYVLPHSFYNSSIFFVFLYGYIDRKGPAFSDISKVVQSEHVSAICSLVASIQRSIGLWRLQEVLSHHKWPEYLETDFVFIEYSSSIGSVTTQFLAAFSTASGKTSVQFSESEESDPDKTWQRLRNVGMIHDTIPYPNNGVNHPVHVKLWYQLSKTLAEDAAWKFAKEKGIDMVAINPAMVIGPLLQPTLNTSSAAILNLINGNATAWGRPISNSLRTKAVGAVKTNSVLGSRLHICNYELGIVFIVPPSDANSSPNHKSPSLDDIILPFVVPTLKYRPSDTPATKQAMREALAERSREISMEAVAFEELMEEEEIADEEEEVLDATDYVAKEWEDQKAYADILRSQSSSSIGSVTPQFLAAFSAAFGKTSVKLSESEESNPDWGCWSASQEIRNPSVRTIFPTIERVKNASCGILASKYLVCFSQKTWQRLRNVGMPHDAIPYPNDRVNHPVHVKHNSRAFQGVEEHVHRIKSFLLSISYCWSFGRALPSIDTLFDYVDSVFAAAWGRPISNSLRTKAVGAVKTNSVFGSRLHVCNYQLGIVFIVPPSDANSSPNHKSPSLDDIILPFVVPAPKYRPSGTLATKKAMREALAEREKEISMEAVAFEELMEEVEEIADEEEEVLEVLEAIDYVAKQAER</sequence>
<comment type="caution">
    <text evidence="7">The sequence shown here is derived from an EMBL/GenBank/DDBJ whole genome shotgun (WGS) entry which is preliminary data.</text>
</comment>
<proteinExistence type="predicted"/>
<keyword evidence="3" id="KW-0611">Plant defense</keyword>
<feature type="coiled-coil region" evidence="4">
    <location>
        <begin position="1281"/>
        <end position="1308"/>
    </location>
</feature>
<accession>A0A4S4D5K6</accession>
<dbReference type="GO" id="GO:0006281">
    <property type="term" value="P:DNA repair"/>
    <property type="evidence" value="ECO:0007669"/>
    <property type="project" value="InterPro"/>
</dbReference>
<dbReference type="InterPro" id="IPR036291">
    <property type="entry name" value="NAD(P)-bd_dom_sf"/>
</dbReference>
<evidence type="ECO:0000256" key="5">
    <source>
        <dbReference type="SAM" id="SignalP"/>
    </source>
</evidence>
<dbReference type="PANTHER" id="PTHR12415">
    <property type="entry name" value="TYROSYL-DNA PHOSPHODIESTERASE 1"/>
    <property type="match status" value="1"/>
</dbReference>
<evidence type="ECO:0000256" key="3">
    <source>
        <dbReference type="ARBA" id="ARBA00022821"/>
    </source>
</evidence>
<dbReference type="PANTHER" id="PTHR12415:SF3">
    <property type="entry name" value="OS04G0403400 PROTEIN"/>
    <property type="match status" value="1"/>
</dbReference>
<dbReference type="SUPFAM" id="SSF51735">
    <property type="entry name" value="NAD(P)-binding Rossmann-fold domains"/>
    <property type="match status" value="1"/>
</dbReference>
<evidence type="ECO:0000313" key="8">
    <source>
        <dbReference type="Proteomes" id="UP000306102"/>
    </source>
</evidence>
<name>A0A4S4D5K6_CAMSN</name>
<dbReference type="Gene3D" id="3.40.50.720">
    <property type="entry name" value="NAD(P)-binding Rossmann-like Domain"/>
    <property type="match status" value="1"/>
</dbReference>
<evidence type="ECO:0000313" key="7">
    <source>
        <dbReference type="EMBL" id="THF97527.1"/>
    </source>
</evidence>
<feature type="chain" id="PRO_5020791344" description="Disease resistance N-terminal domain-containing protein" evidence="5">
    <location>
        <begin position="17"/>
        <end position="1317"/>
    </location>
</feature>
<dbReference type="InterPro" id="IPR010347">
    <property type="entry name" value="Tdp1"/>
</dbReference>
<feature type="signal peptide" evidence="5">
    <location>
        <begin position="1"/>
        <end position="16"/>
    </location>
</feature>